<reference evidence="1 2" key="2">
    <citation type="journal article" date="2022" name="Mol. Ecol. Resour.">
        <title>The genomes of chicory, endive, great burdock and yacon provide insights into Asteraceae paleo-polyploidization history and plant inulin production.</title>
        <authorList>
            <person name="Fan W."/>
            <person name="Wang S."/>
            <person name="Wang H."/>
            <person name="Wang A."/>
            <person name="Jiang F."/>
            <person name="Liu H."/>
            <person name="Zhao H."/>
            <person name="Xu D."/>
            <person name="Zhang Y."/>
        </authorList>
    </citation>
    <scope>NUCLEOTIDE SEQUENCE [LARGE SCALE GENOMIC DNA]</scope>
    <source>
        <strain evidence="2">cv. Niubang</strain>
    </source>
</reference>
<accession>A0ACB8Z699</accession>
<dbReference type="Proteomes" id="UP001055879">
    <property type="component" value="Linkage Group LG11"/>
</dbReference>
<evidence type="ECO:0000313" key="1">
    <source>
        <dbReference type="EMBL" id="KAI3692820.1"/>
    </source>
</evidence>
<reference evidence="2" key="1">
    <citation type="journal article" date="2022" name="Mol. Ecol. Resour.">
        <title>The genomes of chicory, endive, great burdock and yacon provide insights into Asteraceae palaeo-polyploidization history and plant inulin production.</title>
        <authorList>
            <person name="Fan W."/>
            <person name="Wang S."/>
            <person name="Wang H."/>
            <person name="Wang A."/>
            <person name="Jiang F."/>
            <person name="Liu H."/>
            <person name="Zhao H."/>
            <person name="Xu D."/>
            <person name="Zhang Y."/>
        </authorList>
    </citation>
    <scope>NUCLEOTIDE SEQUENCE [LARGE SCALE GENOMIC DNA]</scope>
    <source>
        <strain evidence="2">cv. Niubang</strain>
    </source>
</reference>
<name>A0ACB8Z699_ARCLA</name>
<gene>
    <name evidence="1" type="ORF">L6452_32644</name>
</gene>
<keyword evidence="2" id="KW-1185">Reference proteome</keyword>
<proteinExistence type="predicted"/>
<organism evidence="1 2">
    <name type="scientific">Arctium lappa</name>
    <name type="common">Greater burdock</name>
    <name type="synonym">Lappa major</name>
    <dbReference type="NCBI Taxonomy" id="4217"/>
    <lineage>
        <taxon>Eukaryota</taxon>
        <taxon>Viridiplantae</taxon>
        <taxon>Streptophyta</taxon>
        <taxon>Embryophyta</taxon>
        <taxon>Tracheophyta</taxon>
        <taxon>Spermatophyta</taxon>
        <taxon>Magnoliopsida</taxon>
        <taxon>eudicotyledons</taxon>
        <taxon>Gunneridae</taxon>
        <taxon>Pentapetalae</taxon>
        <taxon>asterids</taxon>
        <taxon>campanulids</taxon>
        <taxon>Asterales</taxon>
        <taxon>Asteraceae</taxon>
        <taxon>Carduoideae</taxon>
        <taxon>Cardueae</taxon>
        <taxon>Arctiinae</taxon>
        <taxon>Arctium</taxon>
    </lineage>
</organism>
<evidence type="ECO:0000313" key="2">
    <source>
        <dbReference type="Proteomes" id="UP001055879"/>
    </source>
</evidence>
<dbReference type="EMBL" id="CM042057">
    <property type="protein sequence ID" value="KAI3692820.1"/>
    <property type="molecule type" value="Genomic_DNA"/>
</dbReference>
<sequence length="87" mass="9643">METSLGLGIKPLYTLHSLLKGTHHSSFFNIYLLCFFNIDLLYFFTIDLAPDTTIDLAPDTGTRASILISSHSLPPAFADSNRVVAFH</sequence>
<comment type="caution">
    <text evidence="1">The sequence shown here is derived from an EMBL/GenBank/DDBJ whole genome shotgun (WGS) entry which is preliminary data.</text>
</comment>
<protein>
    <submittedName>
        <fullName evidence="1">Uncharacterized protein</fullName>
    </submittedName>
</protein>